<dbReference type="OrthoDB" id="10256673at2759"/>
<name>A0A132NY77_GIAIN</name>
<protein>
    <submittedName>
        <fullName evidence="1">Uncharacterized protein</fullName>
    </submittedName>
</protein>
<dbReference type="AlphaFoldDB" id="A0A132NY77"/>
<dbReference type="Proteomes" id="UP000070089">
    <property type="component" value="Unassembled WGS sequence"/>
</dbReference>
<comment type="caution">
    <text evidence="1">The sequence shown here is derived from an EMBL/GenBank/DDBJ whole genome shotgun (WGS) entry which is preliminary data.</text>
</comment>
<gene>
    <name evidence="1" type="ORF">QR46_0998</name>
</gene>
<accession>A0A132NY77</accession>
<evidence type="ECO:0000313" key="2">
    <source>
        <dbReference type="Proteomes" id="UP000070089"/>
    </source>
</evidence>
<organism evidence="1 2">
    <name type="scientific">Giardia duodenalis assemblage B</name>
    <dbReference type="NCBI Taxonomy" id="1394984"/>
    <lineage>
        <taxon>Eukaryota</taxon>
        <taxon>Metamonada</taxon>
        <taxon>Diplomonadida</taxon>
        <taxon>Hexamitidae</taxon>
        <taxon>Giardiinae</taxon>
        <taxon>Giardia</taxon>
    </lineage>
</organism>
<proteinExistence type="predicted"/>
<reference evidence="1 2" key="1">
    <citation type="journal article" date="2015" name="Mol. Biochem. Parasitol.">
        <title>Identification of polymorphic genes for use in assemblage B genotyping assays through comparative genomics of multiple assemblage B Giardia duodenalis isolates.</title>
        <authorList>
            <person name="Wielinga C."/>
            <person name="Thompson R.C."/>
            <person name="Monis P."/>
            <person name="Ryan U."/>
        </authorList>
    </citation>
    <scope>NUCLEOTIDE SEQUENCE [LARGE SCALE GENOMIC DNA]</scope>
    <source>
        <strain evidence="1 2">BAH15c1</strain>
    </source>
</reference>
<dbReference type="VEuPathDB" id="GiardiaDB:QR46_0998"/>
<evidence type="ECO:0000313" key="1">
    <source>
        <dbReference type="EMBL" id="KWX15020.1"/>
    </source>
</evidence>
<dbReference type="EMBL" id="JXTI01000017">
    <property type="protein sequence ID" value="KWX15020.1"/>
    <property type="molecule type" value="Genomic_DNA"/>
</dbReference>
<sequence>MSLVYLSSEQLAEQHRRGTERSHIRALHDREDRHKQMIMQRRISSQIYRNDLAANECMHQLRGLKLQAAHYLDVLNSTTAAIANLETKIRSLSLCTQDMKNQLHGSPPYSSIGDCYHSSCIPNPDKFHDDVEENWEKHEKGSFVPYNSSLPSRPLLLWKEAHPPDQPDQLICEDSFYDSVSEEESARKYALAEKLARKPKADTCPSRRKRLHKLTAKSGTDGRSYDPVAFDELDYLKKKALILPSMDDPSYLHTIPPEEKDVVNTTSVRPVRACTDTELDRNISSSDSRRFRKNLLTVIDKYLNGCTYSLISLFPPLDKLYQLFADARLALPAIKPSVMIGVTLFKVAEFVRELLTSAAFYRFVTTLEPVDLPCLPSSLAEAQYILKDGTASLHTNKTIYNTANLMISLHVYIRAHWFDSVQSSYGHFLHRYYLKFLQINSMSRVTVPLWPQYKRVRLFNAEKHLLRDGELDFSFLYAILSTFALLHELHVVPVERATYSYSELKMCESTMDRDTIARLSDGAARYTCTWPAWIDKYNNTYIGSRFRRHKSV</sequence>